<dbReference type="RefSeq" id="WP_067631692.1">
    <property type="nucleotide sequence ID" value="NZ_CP013213.1"/>
</dbReference>
<sequence>MPIYNEQHVQLLLTMRLMKMHREGFDGVTYDDFQRIFTKYILKNQMGATLNQITDRILNISTDTIIRYLALDATIRSKQQSLGDVLTEGDL</sequence>
<dbReference type="STRING" id="1514105.AOC36_04080"/>
<proteinExistence type="predicted"/>
<dbReference type="KEGG" id="erl:AOC36_04080"/>
<dbReference type="EMBL" id="CP013213">
    <property type="protein sequence ID" value="AMC93178.1"/>
    <property type="molecule type" value="Genomic_DNA"/>
</dbReference>
<evidence type="ECO:0000313" key="1">
    <source>
        <dbReference type="EMBL" id="AMC93178.1"/>
    </source>
</evidence>
<dbReference type="Pfam" id="PF13797">
    <property type="entry name" value="Post_transc_reg"/>
    <property type="match status" value="1"/>
</dbReference>
<protein>
    <submittedName>
        <fullName evidence="1">Uncharacterized protein</fullName>
    </submittedName>
</protein>
<keyword evidence="2" id="KW-1185">Reference proteome</keyword>
<reference evidence="1 2" key="1">
    <citation type="submission" date="2015-10" db="EMBL/GenBank/DDBJ databases">
        <title>Erysipelothrix larvae sp. LV19 isolated from the larval gut of the rhinoceros beetle, Trypoxylus dichotomus.</title>
        <authorList>
            <person name="Lim S."/>
            <person name="Kim B.-C."/>
        </authorList>
    </citation>
    <scope>NUCLEOTIDE SEQUENCE [LARGE SCALE GENOMIC DNA]</scope>
    <source>
        <strain evidence="1 2">LV19</strain>
    </source>
</reference>
<dbReference type="OrthoDB" id="1646015at2"/>
<evidence type="ECO:0000313" key="2">
    <source>
        <dbReference type="Proteomes" id="UP000063781"/>
    </source>
</evidence>
<organism evidence="1 2">
    <name type="scientific">Erysipelothrix larvae</name>
    <dbReference type="NCBI Taxonomy" id="1514105"/>
    <lineage>
        <taxon>Bacteria</taxon>
        <taxon>Bacillati</taxon>
        <taxon>Bacillota</taxon>
        <taxon>Erysipelotrichia</taxon>
        <taxon>Erysipelotrichales</taxon>
        <taxon>Erysipelotrichaceae</taxon>
        <taxon>Erysipelothrix</taxon>
    </lineage>
</organism>
<accession>A0A109UGW1</accession>
<dbReference type="Proteomes" id="UP000063781">
    <property type="component" value="Chromosome"/>
</dbReference>
<dbReference type="InterPro" id="IPR025716">
    <property type="entry name" value="Post-transcriptional_regulator"/>
</dbReference>
<dbReference type="AlphaFoldDB" id="A0A109UGW1"/>
<gene>
    <name evidence="1" type="ORF">AOC36_04080</name>
</gene>
<name>A0A109UGW1_9FIRM</name>